<dbReference type="PANTHER" id="PTHR14002">
    <property type="entry name" value="ENDOGLIN/TGF-BETA RECEPTOR TYPE III"/>
    <property type="match status" value="1"/>
</dbReference>
<evidence type="ECO:0000259" key="4">
    <source>
        <dbReference type="PROSITE" id="PS51034"/>
    </source>
</evidence>
<evidence type="ECO:0000313" key="6">
    <source>
        <dbReference type="Proteomes" id="UP000694565"/>
    </source>
</evidence>
<dbReference type="GeneTree" id="ENSGT00940000156038"/>
<dbReference type="Pfam" id="PF08742">
    <property type="entry name" value="C8"/>
    <property type="match status" value="1"/>
</dbReference>
<dbReference type="SMART" id="SM00241">
    <property type="entry name" value="ZP"/>
    <property type="match status" value="1"/>
</dbReference>
<accession>A0A8C2Z2V8</accession>
<dbReference type="Gene3D" id="2.60.40.4100">
    <property type="entry name" value="Zona pellucida, ZP-C domain"/>
    <property type="match status" value="1"/>
</dbReference>
<name>A0A8C2Z2V8_CYCLU</name>
<dbReference type="PROSITE" id="PS51034">
    <property type="entry name" value="ZP_2"/>
    <property type="match status" value="1"/>
</dbReference>
<dbReference type="Proteomes" id="UP000694565">
    <property type="component" value="Unplaced"/>
</dbReference>
<reference evidence="5" key="2">
    <citation type="submission" date="2025-09" db="UniProtKB">
        <authorList>
            <consortium name="Ensembl"/>
        </authorList>
    </citation>
    <scope>IDENTIFICATION</scope>
</reference>
<evidence type="ECO:0000256" key="1">
    <source>
        <dbReference type="ARBA" id="ARBA00022729"/>
    </source>
</evidence>
<dbReference type="Pfam" id="PF23344">
    <property type="entry name" value="ZP-N"/>
    <property type="match status" value="1"/>
</dbReference>
<evidence type="ECO:0000256" key="3">
    <source>
        <dbReference type="SAM" id="SignalP"/>
    </source>
</evidence>
<dbReference type="Pfam" id="PF00100">
    <property type="entry name" value="Zona_pellucida"/>
    <property type="match status" value="1"/>
</dbReference>
<dbReference type="InterPro" id="IPR055355">
    <property type="entry name" value="ZP-C"/>
</dbReference>
<protein>
    <recommendedName>
        <fullName evidence="4">ZP domain-containing protein</fullName>
    </recommendedName>
</protein>
<evidence type="ECO:0000313" key="5">
    <source>
        <dbReference type="Ensembl" id="ENSCLMP00005015989.1"/>
    </source>
</evidence>
<dbReference type="SMART" id="SM00832">
    <property type="entry name" value="C8"/>
    <property type="match status" value="1"/>
</dbReference>
<dbReference type="Gene3D" id="2.60.40.3210">
    <property type="entry name" value="Zona pellucida, ZP-N domain"/>
    <property type="match status" value="1"/>
</dbReference>
<keyword evidence="2" id="KW-1015">Disulfide bond</keyword>
<dbReference type="RefSeq" id="XP_034418395.1">
    <property type="nucleotide sequence ID" value="XM_034562504.1"/>
</dbReference>
<dbReference type="GeneID" id="117751009"/>
<keyword evidence="6" id="KW-1185">Reference proteome</keyword>
<feature type="signal peptide" evidence="3">
    <location>
        <begin position="1"/>
        <end position="19"/>
    </location>
</feature>
<feature type="domain" description="ZP" evidence="4">
    <location>
        <begin position="532"/>
        <end position="787"/>
    </location>
</feature>
<dbReference type="AlphaFoldDB" id="A0A8C2Z2V8"/>
<dbReference type="Ensembl" id="ENSCLMT00005016959.1">
    <property type="protein sequence ID" value="ENSCLMP00005015989.1"/>
    <property type="gene ID" value="ENSCLMG00005008289.1"/>
</dbReference>
<keyword evidence="1 3" id="KW-0732">Signal</keyword>
<feature type="chain" id="PRO_5034942835" description="ZP domain-containing protein" evidence="3">
    <location>
        <begin position="20"/>
        <end position="808"/>
    </location>
</feature>
<sequence length="808" mass="88974">MFRFILYLAALSLLKGTGATNQTFTSSGEMNITSCPITYYGQKYDRVYMAFDANTFSVCFNGFYKPGIKNDCILMSGGTADRGDLAVLTQDIPTGSGVHKLLPNLRNAGKCVNIIPLKDSQQSEIERVELGNFGTQAILAIKTYSGYQNVDVEADTQVNGLTVSKQKFQTTDTNKGIITDVSGCRLSGFAYKTNTTVRDSNICSTVTCDVSGFATAVSDCGPMERCQGNGSCVLNAMCSVTGSTVIDFVGRVQSVPDRCGYTLMGSLLFPGLQLLGVFQERRRKDVSFLDRVILQLEGAGVQISMEQDGRVQLDDKVLTLNARAQLVHGIELSRDQTGVTAKISVSNYTASILFDGYTTLIHVTGTSGAAVDGLCGNSTRSFNEEKVTGHWSPGCEMQYDDTADSTINCNTTTEWCNLLKQAPFTACNKHINPEPFITACTNTLCKYPAVDGLKCQNLEAYARACSHHSNVTMESWRKKTSCPAVPQAFCKDRFCSAHEFCGERNVGEPSCLCRAIFASKYRSTGTFGEPTVCQQSSTSIIMANCLLEDKSIDYSGLHLNDQACKAEMDNLTHMVMFKFNSNNTCGTVIMANNSQIIYKNTIMTRNVSTYGLINRHSPVHIDLSCYYTQPDVKTFAIEVKHSSVIQEITSGEWNYNLTMKAYTDPDRMNAIQTSNDIEMNQKIWVELKTDGLDERMVHVVTDSCWATDQPSPSGSLRYDLIIKGCPSPTDQTVKVEGNGLGTSNYFSFNTFQFSAKTGAVYLHCRLELCVKQNNACASLCSHNDRRRRSATSKYEDENPAFISMSWTY</sequence>
<dbReference type="InterPro" id="IPR001507">
    <property type="entry name" value="ZP_dom"/>
</dbReference>
<dbReference type="OrthoDB" id="9987373at2759"/>
<proteinExistence type="predicted"/>
<dbReference type="InterPro" id="IPR014853">
    <property type="entry name" value="VWF/SSPO/ZAN-like_Cys-rich_dom"/>
</dbReference>
<gene>
    <name evidence="5" type="primary">LOC117751009</name>
</gene>
<dbReference type="KEGG" id="clum:117751009"/>
<reference evidence="5" key="1">
    <citation type="submission" date="2025-08" db="UniProtKB">
        <authorList>
            <consortium name="Ensembl"/>
        </authorList>
    </citation>
    <scope>IDENTIFICATION</scope>
</reference>
<dbReference type="InterPro" id="IPR055356">
    <property type="entry name" value="ZP-N"/>
</dbReference>
<dbReference type="InterPro" id="IPR042235">
    <property type="entry name" value="ZP-C_dom"/>
</dbReference>
<organism evidence="5 6">
    <name type="scientific">Cyclopterus lumpus</name>
    <name type="common">Lumpsucker</name>
    <dbReference type="NCBI Taxonomy" id="8103"/>
    <lineage>
        <taxon>Eukaryota</taxon>
        <taxon>Metazoa</taxon>
        <taxon>Chordata</taxon>
        <taxon>Craniata</taxon>
        <taxon>Vertebrata</taxon>
        <taxon>Euteleostomi</taxon>
        <taxon>Actinopterygii</taxon>
        <taxon>Neopterygii</taxon>
        <taxon>Teleostei</taxon>
        <taxon>Neoteleostei</taxon>
        <taxon>Acanthomorphata</taxon>
        <taxon>Eupercaria</taxon>
        <taxon>Perciformes</taxon>
        <taxon>Cottioidei</taxon>
        <taxon>Cottales</taxon>
        <taxon>Cyclopteridae</taxon>
        <taxon>Cyclopterus</taxon>
    </lineage>
</organism>
<dbReference type="PANTHER" id="PTHR14002:SF50">
    <property type="entry name" value="ALPHA-TECTORIN-LIKE-RELATED"/>
    <property type="match status" value="1"/>
</dbReference>
<evidence type="ECO:0000256" key="2">
    <source>
        <dbReference type="ARBA" id="ARBA00023157"/>
    </source>
</evidence>